<dbReference type="PANTHER" id="PTHR45228:SF8">
    <property type="entry name" value="TWO-COMPONENT RESPONSE REGULATOR-RELATED"/>
    <property type="match status" value="1"/>
</dbReference>
<gene>
    <name evidence="4" type="ORF">H9813_02710</name>
</gene>
<keyword evidence="2" id="KW-1133">Transmembrane helix</keyword>
<dbReference type="Gene3D" id="3.40.50.720">
    <property type="entry name" value="NAD(P)-binding Rossmann-like Domain"/>
    <property type="match status" value="1"/>
</dbReference>
<sequence>MPTEYDALTMTGSGGAVSFALTKISADKMPETINGESGHHICYVKVLTELIARELTRQTGRYGLDEEKIGQIALASCLHDIGKSRIPQAILEKRGVLTPVEYDIVKKHTTLGGELIDRFGASLDPQIRAYARDVCLFHHERFDGTGYPHGLKGSDIPIWAQIVSIADAYEAITSERSYKKALSRDVALEMISNGMCGVFDPLLVQCLIRVADHRHLEDIRSSLMTSRALHIDPYALPPKKVLLMGNLRYVTPQFLEDSFPGAHISVIGKCAQDPGRGVKVYDAEAPNYKAILGTYDFDLIIYFSNELTYDTIAPSDTETLRQVMKAGKYLAGETKFLYLSSLDAAFDGSSDRGIIAAAKENVCLYWARQNHINLKIVRIPYLYNGAAEDDFLHDLFQEMRTRRTVRLRESESSELHFLSLSDLSALIVRLADSWAPGEGILTVNDDFHITFGQLCKELAPLAPGVTFDFTGKNPPKRLELKNTALKQQYSWFAAVSLLTDLPDEYQAYQASLGPRRSLWKKLAALLGRHSTPLRIAETALLFLLCEFLVRLTDSALFFSLVDFRLAYIVIIATLYGLPYGMSAAALCSLSWITAKVLDGTSWLTLFYEPTNWLTFIFFFLVGGICGYVKLKKDDQIRFTTEENRLLEAKLAFTRQIYEDTFREKQDLKKQIIGSKDSFGKIFDITRQLNTVDSRELYLKIVDSFEGILENKTLSVYSISQDSGFGRLEVASRSIMHDVSRSISLDTYAPVMEAVNKDEVWRNTHFLPNMPMFACGIRQGDKPLLLIFIWSAQTHQRSLYYVNLFRILCDLTQMSFIRAHDYSRDMHDRQYVGHTVLQNAATFRNSLHVFRELEERRVFQFLQLKVDAGGRSQEELSKLLARCVRTNDVAGLLEDGSVWLLLSQAGEEDLKFILPRFERLGLSAQVTPVPDPGELPAAPVTAGPAPEKAAPEAAPSAAAEEKPPRTPPAKTPKAPVKKPAPPPARRRAKAAKSASGLLELLDQLLGGRR</sequence>
<reference evidence="4" key="2">
    <citation type="submission" date="2021-04" db="EMBL/GenBank/DDBJ databases">
        <authorList>
            <person name="Gilroy R."/>
        </authorList>
    </citation>
    <scope>NUCLEOTIDE SEQUENCE</scope>
    <source>
        <strain evidence="4">ChiGjej4B4-18154</strain>
    </source>
</reference>
<dbReference type="InterPro" id="IPR003607">
    <property type="entry name" value="HD/PDEase_dom"/>
</dbReference>
<proteinExistence type="predicted"/>
<dbReference type="InterPro" id="IPR052020">
    <property type="entry name" value="Cyclic_di-GMP/3'3'-cGAMP_PDE"/>
</dbReference>
<feature type="transmembrane region" description="Helical" evidence="2">
    <location>
        <begin position="612"/>
        <end position="630"/>
    </location>
</feature>
<feature type="compositionally biased region" description="Low complexity" evidence="1">
    <location>
        <begin position="943"/>
        <end position="957"/>
    </location>
</feature>
<dbReference type="InterPro" id="IPR037522">
    <property type="entry name" value="HD_GYP_dom"/>
</dbReference>
<protein>
    <submittedName>
        <fullName evidence="4">HD-GYP domain-containing protein</fullName>
    </submittedName>
</protein>
<evidence type="ECO:0000259" key="3">
    <source>
        <dbReference type="PROSITE" id="PS51832"/>
    </source>
</evidence>
<dbReference type="Gene3D" id="1.10.3210.10">
    <property type="entry name" value="Hypothetical protein af1432"/>
    <property type="match status" value="1"/>
</dbReference>
<dbReference type="InterPro" id="IPR036291">
    <property type="entry name" value="NAD(P)-bd_dom_sf"/>
</dbReference>
<evidence type="ECO:0000313" key="4">
    <source>
        <dbReference type="EMBL" id="HIZ30131.1"/>
    </source>
</evidence>
<feature type="domain" description="HD-GYP" evidence="3">
    <location>
        <begin position="15"/>
        <end position="223"/>
    </location>
</feature>
<dbReference type="Pfam" id="PF13487">
    <property type="entry name" value="HD_5"/>
    <property type="match status" value="1"/>
</dbReference>
<feature type="transmembrane region" description="Helical" evidence="2">
    <location>
        <begin position="565"/>
        <end position="592"/>
    </location>
</feature>
<dbReference type="CDD" id="cd00077">
    <property type="entry name" value="HDc"/>
    <property type="match status" value="1"/>
</dbReference>
<dbReference type="PANTHER" id="PTHR45228">
    <property type="entry name" value="CYCLIC DI-GMP PHOSPHODIESTERASE TM_0186-RELATED"/>
    <property type="match status" value="1"/>
</dbReference>
<keyword evidence="2" id="KW-0812">Transmembrane</keyword>
<keyword evidence="2" id="KW-0472">Membrane</keyword>
<evidence type="ECO:0000256" key="2">
    <source>
        <dbReference type="SAM" id="Phobius"/>
    </source>
</evidence>
<evidence type="ECO:0000313" key="5">
    <source>
        <dbReference type="Proteomes" id="UP000824035"/>
    </source>
</evidence>
<accession>A0A9D2E3J4</accession>
<dbReference type="PROSITE" id="PS51832">
    <property type="entry name" value="HD_GYP"/>
    <property type="match status" value="1"/>
</dbReference>
<dbReference type="AlphaFoldDB" id="A0A9D2E3J4"/>
<comment type="caution">
    <text evidence="4">The sequence shown here is derived from an EMBL/GenBank/DDBJ whole genome shotgun (WGS) entry which is preliminary data.</text>
</comment>
<dbReference type="Proteomes" id="UP000824035">
    <property type="component" value="Unassembled WGS sequence"/>
</dbReference>
<feature type="region of interest" description="Disordered" evidence="1">
    <location>
        <begin position="927"/>
        <end position="994"/>
    </location>
</feature>
<organism evidence="4 5">
    <name type="scientific">Candidatus Allofournierella merdipullorum</name>
    <dbReference type="NCBI Taxonomy" id="2838595"/>
    <lineage>
        <taxon>Bacteria</taxon>
        <taxon>Bacillati</taxon>
        <taxon>Bacillota</taxon>
        <taxon>Clostridia</taxon>
        <taxon>Eubacteriales</taxon>
        <taxon>Oscillospiraceae</taxon>
        <taxon>Allofournierella</taxon>
    </lineage>
</organism>
<dbReference type="EMBL" id="DXBV01000025">
    <property type="protein sequence ID" value="HIZ30131.1"/>
    <property type="molecule type" value="Genomic_DNA"/>
</dbReference>
<evidence type="ECO:0000256" key="1">
    <source>
        <dbReference type="SAM" id="MobiDB-lite"/>
    </source>
</evidence>
<reference evidence="4" key="1">
    <citation type="journal article" date="2021" name="PeerJ">
        <title>Extensive microbial diversity within the chicken gut microbiome revealed by metagenomics and culture.</title>
        <authorList>
            <person name="Gilroy R."/>
            <person name="Ravi A."/>
            <person name="Getino M."/>
            <person name="Pursley I."/>
            <person name="Horton D.L."/>
            <person name="Alikhan N.F."/>
            <person name="Baker D."/>
            <person name="Gharbi K."/>
            <person name="Hall N."/>
            <person name="Watson M."/>
            <person name="Adriaenssens E.M."/>
            <person name="Foster-Nyarko E."/>
            <person name="Jarju S."/>
            <person name="Secka A."/>
            <person name="Antonio M."/>
            <person name="Oren A."/>
            <person name="Chaudhuri R.R."/>
            <person name="La Ragione R."/>
            <person name="Hildebrand F."/>
            <person name="Pallen M.J."/>
        </authorList>
    </citation>
    <scope>NUCLEOTIDE SEQUENCE</scope>
    <source>
        <strain evidence="4">ChiGjej4B4-18154</strain>
    </source>
</reference>
<dbReference type="SUPFAM" id="SSF51735">
    <property type="entry name" value="NAD(P)-binding Rossmann-fold domains"/>
    <property type="match status" value="1"/>
</dbReference>
<dbReference type="SUPFAM" id="SSF109604">
    <property type="entry name" value="HD-domain/PDEase-like"/>
    <property type="match status" value="1"/>
</dbReference>
<name>A0A9D2E3J4_9FIRM</name>